<proteinExistence type="predicted"/>
<gene>
    <name evidence="1" type="ORF">NQ176_g9580</name>
</gene>
<comment type="caution">
    <text evidence="1">The sequence shown here is derived from an EMBL/GenBank/DDBJ whole genome shotgun (WGS) entry which is preliminary data.</text>
</comment>
<keyword evidence="2" id="KW-1185">Reference proteome</keyword>
<evidence type="ECO:0000313" key="1">
    <source>
        <dbReference type="EMBL" id="KAJ2967606.1"/>
    </source>
</evidence>
<name>A0ACC1MLU1_9HYPO</name>
<sequence length="96" mass="10662">MPENPSVVVAGAKDAFRTERLQFIRMDKNDADTMAYFSSVHNDPETYALAMTMLLRPQSAKTIENTVDDYVSQLLPVMICLPAADVGAKPTIIFPR</sequence>
<accession>A0ACC1MLU1</accession>
<dbReference type="EMBL" id="JANJQO010002240">
    <property type="protein sequence ID" value="KAJ2967606.1"/>
    <property type="molecule type" value="Genomic_DNA"/>
</dbReference>
<organism evidence="1 2">
    <name type="scientific">Zarea fungicola</name>
    <dbReference type="NCBI Taxonomy" id="93591"/>
    <lineage>
        <taxon>Eukaryota</taxon>
        <taxon>Fungi</taxon>
        <taxon>Dikarya</taxon>
        <taxon>Ascomycota</taxon>
        <taxon>Pezizomycotina</taxon>
        <taxon>Sordariomycetes</taxon>
        <taxon>Hypocreomycetidae</taxon>
        <taxon>Hypocreales</taxon>
        <taxon>Cordycipitaceae</taxon>
        <taxon>Zarea</taxon>
    </lineage>
</organism>
<protein>
    <submittedName>
        <fullName evidence="1">Uncharacterized protein</fullName>
    </submittedName>
</protein>
<reference evidence="1" key="1">
    <citation type="submission" date="2022-08" db="EMBL/GenBank/DDBJ databases">
        <title>Genome Sequence of Lecanicillium fungicola.</title>
        <authorList>
            <person name="Buettner E."/>
        </authorList>
    </citation>
    <scope>NUCLEOTIDE SEQUENCE</scope>
    <source>
        <strain evidence="1">Babe33</strain>
    </source>
</reference>
<evidence type="ECO:0000313" key="2">
    <source>
        <dbReference type="Proteomes" id="UP001143910"/>
    </source>
</evidence>
<dbReference type="Proteomes" id="UP001143910">
    <property type="component" value="Unassembled WGS sequence"/>
</dbReference>